<comment type="caution">
    <text evidence="2">The sequence shown here is derived from an EMBL/GenBank/DDBJ whole genome shotgun (WGS) entry which is preliminary data.</text>
</comment>
<proteinExistence type="predicted"/>
<keyword evidence="3" id="KW-1185">Reference proteome</keyword>
<protein>
    <submittedName>
        <fullName evidence="2">Uncharacterized protein</fullName>
    </submittedName>
</protein>
<feature type="compositionally biased region" description="Low complexity" evidence="1">
    <location>
        <begin position="12"/>
        <end position="31"/>
    </location>
</feature>
<accession>A0AAE0NRH8</accession>
<feature type="region of interest" description="Disordered" evidence="1">
    <location>
        <begin position="1"/>
        <end position="116"/>
    </location>
</feature>
<dbReference type="AlphaFoldDB" id="A0AAE0NRH8"/>
<name>A0AAE0NRH8_SORBR</name>
<evidence type="ECO:0000256" key="1">
    <source>
        <dbReference type="SAM" id="MobiDB-lite"/>
    </source>
</evidence>
<feature type="compositionally biased region" description="Polar residues" evidence="1">
    <location>
        <begin position="34"/>
        <end position="85"/>
    </location>
</feature>
<feature type="compositionally biased region" description="Polar residues" evidence="1">
    <location>
        <begin position="92"/>
        <end position="109"/>
    </location>
</feature>
<feature type="compositionally biased region" description="Polar residues" evidence="1">
    <location>
        <begin position="1"/>
        <end position="11"/>
    </location>
</feature>
<evidence type="ECO:0000313" key="2">
    <source>
        <dbReference type="EMBL" id="KAK3386356.1"/>
    </source>
</evidence>
<gene>
    <name evidence="2" type="ORF">B0T20DRAFT_111450</name>
</gene>
<dbReference type="EMBL" id="JAUTDP010000019">
    <property type="protein sequence ID" value="KAK3386356.1"/>
    <property type="molecule type" value="Genomic_DNA"/>
</dbReference>
<reference evidence="2" key="2">
    <citation type="submission" date="2023-07" db="EMBL/GenBank/DDBJ databases">
        <authorList>
            <consortium name="Lawrence Berkeley National Laboratory"/>
            <person name="Haridas S."/>
            <person name="Hensen N."/>
            <person name="Bonometti L."/>
            <person name="Westerberg I."/>
            <person name="Brannstrom I.O."/>
            <person name="Guillou S."/>
            <person name="Cros-Aarteil S."/>
            <person name="Calhoun S."/>
            <person name="Kuo A."/>
            <person name="Mondo S."/>
            <person name="Pangilinan J."/>
            <person name="Riley R."/>
            <person name="LaButti K."/>
            <person name="Andreopoulos B."/>
            <person name="Lipzen A."/>
            <person name="Chen C."/>
            <person name="Yanf M."/>
            <person name="Daum C."/>
            <person name="Ng V."/>
            <person name="Clum A."/>
            <person name="Steindorff A."/>
            <person name="Ohm R."/>
            <person name="Martin F."/>
            <person name="Silar P."/>
            <person name="Natvig D."/>
            <person name="Lalanne C."/>
            <person name="Gautier V."/>
            <person name="Ament-velasquez S.L."/>
            <person name="Kruys A."/>
            <person name="Hutchinson M.I."/>
            <person name="Powell A.J."/>
            <person name="Barry K."/>
            <person name="Miller A.N."/>
            <person name="Grigoriev I.V."/>
            <person name="Debuchy R."/>
            <person name="Gladieux P."/>
            <person name="Thoren M.H."/>
            <person name="Johannesson H."/>
        </authorList>
    </citation>
    <scope>NUCLEOTIDE SEQUENCE</scope>
    <source>
        <strain evidence="2">FGSC 1904</strain>
    </source>
</reference>
<reference evidence="2" key="1">
    <citation type="journal article" date="2023" name="Mol. Phylogenet. Evol.">
        <title>Genome-scale phylogeny and comparative genomics of the fungal order Sordariales.</title>
        <authorList>
            <person name="Hensen N."/>
            <person name="Bonometti L."/>
            <person name="Westerberg I."/>
            <person name="Brannstrom I.O."/>
            <person name="Guillou S."/>
            <person name="Cros-Aarteil S."/>
            <person name="Calhoun S."/>
            <person name="Haridas S."/>
            <person name="Kuo A."/>
            <person name="Mondo S."/>
            <person name="Pangilinan J."/>
            <person name="Riley R."/>
            <person name="LaButti K."/>
            <person name="Andreopoulos B."/>
            <person name="Lipzen A."/>
            <person name="Chen C."/>
            <person name="Yan M."/>
            <person name="Daum C."/>
            <person name="Ng V."/>
            <person name="Clum A."/>
            <person name="Steindorff A."/>
            <person name="Ohm R.A."/>
            <person name="Martin F."/>
            <person name="Silar P."/>
            <person name="Natvig D.O."/>
            <person name="Lalanne C."/>
            <person name="Gautier V."/>
            <person name="Ament-Velasquez S.L."/>
            <person name="Kruys A."/>
            <person name="Hutchinson M.I."/>
            <person name="Powell A.J."/>
            <person name="Barry K."/>
            <person name="Miller A.N."/>
            <person name="Grigoriev I.V."/>
            <person name="Debuchy R."/>
            <person name="Gladieux P."/>
            <person name="Hiltunen Thoren M."/>
            <person name="Johannesson H."/>
        </authorList>
    </citation>
    <scope>NUCLEOTIDE SEQUENCE</scope>
    <source>
        <strain evidence="2">FGSC 1904</strain>
    </source>
</reference>
<evidence type="ECO:0000313" key="3">
    <source>
        <dbReference type="Proteomes" id="UP001281003"/>
    </source>
</evidence>
<organism evidence="2 3">
    <name type="scientific">Sordaria brevicollis</name>
    <dbReference type="NCBI Taxonomy" id="83679"/>
    <lineage>
        <taxon>Eukaryota</taxon>
        <taxon>Fungi</taxon>
        <taxon>Dikarya</taxon>
        <taxon>Ascomycota</taxon>
        <taxon>Pezizomycotina</taxon>
        <taxon>Sordariomycetes</taxon>
        <taxon>Sordariomycetidae</taxon>
        <taxon>Sordariales</taxon>
        <taxon>Sordariaceae</taxon>
        <taxon>Sordaria</taxon>
    </lineage>
</organism>
<dbReference type="Proteomes" id="UP001281003">
    <property type="component" value="Unassembled WGS sequence"/>
</dbReference>
<sequence>MDDTADSNVSPNESSIDPSNGSSGDSSNEPPNVSPNDTSNTSQNTISNVSSVNPLSEPSNEPSNDTPNNPNHDPANDSSYDSSGASPDAPSNAPSNHLPNVAQQHSQETPRPGANRRERLISSLRAALREPRDPPHYSSYDGPGADCSEALRVLPCCGACFVDMDRPEIGGKQSEMLITVLYGLKDQLSYVGRIGPFPSFFRSPSSHFGYTVESAYTIVDDKWCLYHTHPPWRPRPSVTRDSWPFDIVPRYTAIAYHHDCYATFLHASSLSPELARERLWLASVARCPGPRPYYYKVTTPTIFDMSEVAIREVARAYGMPELAACPTELIKLIHEHCSPGAFLWRAILAYTLALELELLSEQPFTEIPLVDIIKWKRGDPLLPSDLKHVCPTDTADSVMRIIFDNRGIKEIQRLSHRPTFNGVWSDDLGYVVEDISTLREFTACAKDGFLCLRFPKFYKFELPMWDTPNPPSPSQTTRFTTERFGPPLSRYYPVHKGISTCHVVNFKSLTGLTFMFSRNTDLRAIFAHYNNDTGSWGSESTARCRKRSLCYLPIAPGDQILRMGIVEYENSRIWVRMRLAGDIILNMTTSDTIDLPRYRGYPDGRPPVVWSSPKPRALLYGQGCRLHETNIIFAAVHDVDDSEGTGAPLDKNQALDQSKTSPFQYPRLPVGLKLPTEAVMSYAALSDVSEARVYFLDEGAISKGTCLGIIFRYRNGGCRAVGHVWDLNSRAYSDPTHISIGSKGSCTTVDFLPVPHTDKHQGDDNAEKADTICSKYRPMRGTMFAYSSYDERRKMMQLHIEVTDEETYPGTATAEENEA</sequence>